<dbReference type="CDD" id="cd06170">
    <property type="entry name" value="LuxR_C_like"/>
    <property type="match status" value="1"/>
</dbReference>
<organism evidence="10">
    <name type="scientific">Ammonifex degensii</name>
    <dbReference type="NCBI Taxonomy" id="42838"/>
    <lineage>
        <taxon>Bacteria</taxon>
        <taxon>Bacillati</taxon>
        <taxon>Bacillota</taxon>
        <taxon>Clostridia</taxon>
        <taxon>Thermoanaerobacterales</taxon>
        <taxon>Thermoanaerobacteraceae</taxon>
        <taxon>Ammonifex</taxon>
    </lineage>
</organism>
<dbReference type="CDD" id="cd17535">
    <property type="entry name" value="REC_NarL-like"/>
    <property type="match status" value="1"/>
</dbReference>
<gene>
    <name evidence="10" type="ORF">ENQ35_01045</name>
</gene>
<evidence type="ECO:0000256" key="3">
    <source>
        <dbReference type="ARBA" id="ARBA00023015"/>
    </source>
</evidence>
<proteinExistence type="predicted"/>
<dbReference type="EMBL" id="DSMV01000072">
    <property type="protein sequence ID" value="HDW51326.1"/>
    <property type="molecule type" value="Genomic_DNA"/>
</dbReference>
<dbReference type="InterPro" id="IPR000792">
    <property type="entry name" value="Tscrpt_reg_LuxR_C"/>
</dbReference>
<dbReference type="PROSITE" id="PS00622">
    <property type="entry name" value="HTH_LUXR_1"/>
    <property type="match status" value="1"/>
</dbReference>
<dbReference type="InterPro" id="IPR016032">
    <property type="entry name" value="Sig_transdc_resp-reg_C-effctor"/>
</dbReference>
<feature type="domain" description="Response regulatory" evidence="9">
    <location>
        <begin position="10"/>
        <end position="126"/>
    </location>
</feature>
<evidence type="ECO:0000259" key="9">
    <source>
        <dbReference type="PROSITE" id="PS50110"/>
    </source>
</evidence>
<dbReference type="InterPro" id="IPR039420">
    <property type="entry name" value="WalR-like"/>
</dbReference>
<dbReference type="GO" id="GO:0003677">
    <property type="term" value="F:DNA binding"/>
    <property type="evidence" value="ECO:0007669"/>
    <property type="project" value="UniProtKB-KW"/>
</dbReference>
<protein>
    <recommendedName>
        <fullName evidence="1">Stage 0 sporulation protein A homolog</fullName>
    </recommendedName>
</protein>
<dbReference type="Gene3D" id="3.40.50.2300">
    <property type="match status" value="1"/>
</dbReference>
<evidence type="ECO:0000256" key="2">
    <source>
        <dbReference type="ARBA" id="ARBA00022553"/>
    </source>
</evidence>
<keyword evidence="2 7" id="KW-0597">Phosphoprotein</keyword>
<dbReference type="GO" id="GO:0000160">
    <property type="term" value="P:phosphorelay signal transduction system"/>
    <property type="evidence" value="ECO:0007669"/>
    <property type="project" value="InterPro"/>
</dbReference>
<dbReference type="Pfam" id="PF00196">
    <property type="entry name" value="GerE"/>
    <property type="match status" value="1"/>
</dbReference>
<name>A0A7C1FBQ9_9THEO</name>
<dbReference type="SMART" id="SM00448">
    <property type="entry name" value="REC"/>
    <property type="match status" value="1"/>
</dbReference>
<dbReference type="PANTHER" id="PTHR43214">
    <property type="entry name" value="TWO-COMPONENT RESPONSE REGULATOR"/>
    <property type="match status" value="1"/>
</dbReference>
<dbReference type="GO" id="GO:0006355">
    <property type="term" value="P:regulation of DNA-templated transcription"/>
    <property type="evidence" value="ECO:0007669"/>
    <property type="project" value="InterPro"/>
</dbReference>
<feature type="domain" description="HTH luxR-type" evidence="8">
    <location>
        <begin position="149"/>
        <end position="214"/>
    </location>
</feature>
<evidence type="ECO:0000256" key="5">
    <source>
        <dbReference type="ARBA" id="ARBA00023163"/>
    </source>
</evidence>
<dbReference type="SUPFAM" id="SSF46894">
    <property type="entry name" value="C-terminal effector domain of the bipartite response regulators"/>
    <property type="match status" value="1"/>
</dbReference>
<evidence type="ECO:0000313" key="10">
    <source>
        <dbReference type="EMBL" id="HDW51326.1"/>
    </source>
</evidence>
<dbReference type="FunFam" id="1.10.10.10:FF:000153">
    <property type="entry name" value="LuxR family transcriptional regulator"/>
    <property type="match status" value="1"/>
</dbReference>
<comment type="function">
    <text evidence="6">May play the central regulatory role in sporulation. It may be an element of the effector pathway responsible for the activation of sporulation genes in response to nutritional stress. Spo0A may act in concert with spo0H (a sigma factor) to control the expression of some genes that are critical to the sporulation process.</text>
</comment>
<comment type="caution">
    <text evidence="10">The sequence shown here is derived from an EMBL/GenBank/DDBJ whole genome shotgun (WGS) entry which is preliminary data.</text>
</comment>
<dbReference type="SUPFAM" id="SSF52172">
    <property type="entry name" value="CheY-like"/>
    <property type="match status" value="1"/>
</dbReference>
<dbReference type="InterPro" id="IPR011006">
    <property type="entry name" value="CheY-like_superfamily"/>
</dbReference>
<reference evidence="10" key="1">
    <citation type="journal article" date="2020" name="mSystems">
        <title>Genome- and Community-Level Interaction Insights into Carbon Utilization and Element Cycling Functions of Hydrothermarchaeota in Hydrothermal Sediment.</title>
        <authorList>
            <person name="Zhou Z."/>
            <person name="Liu Y."/>
            <person name="Xu W."/>
            <person name="Pan J."/>
            <person name="Luo Z.H."/>
            <person name="Li M."/>
        </authorList>
    </citation>
    <scope>NUCLEOTIDE SEQUENCE [LARGE SCALE GENOMIC DNA]</scope>
    <source>
        <strain evidence="10">SpSt-301</strain>
    </source>
</reference>
<accession>A0A7C1FBQ9</accession>
<dbReference type="PRINTS" id="PR00038">
    <property type="entry name" value="HTHLUXR"/>
</dbReference>
<dbReference type="AlphaFoldDB" id="A0A7C1FBQ9"/>
<dbReference type="Pfam" id="PF00072">
    <property type="entry name" value="Response_reg"/>
    <property type="match status" value="1"/>
</dbReference>
<keyword evidence="4" id="KW-0238">DNA-binding</keyword>
<evidence type="ECO:0000259" key="8">
    <source>
        <dbReference type="PROSITE" id="PS50043"/>
    </source>
</evidence>
<evidence type="ECO:0000256" key="7">
    <source>
        <dbReference type="PROSITE-ProRule" id="PRU00169"/>
    </source>
</evidence>
<sequence>MGREVQMAVRVLVVDDHALIREGLIKILSVEPGIVVVGEAANGREAVEFVREQPVDVVLLDISMPEMNGIEACREIKRLRPQTAVVALTIHDQEEYLFEMIRAGVSGYVLKDMSADKLVETIYGVARGESFIPPRLTAKVFQEFNRLAARSNPDGLTEREVEVLRLVAAGASNREIARRLFISEKTVKNHLSNIFQKIGVTDRTQAALYAVKQRLVEL</sequence>
<evidence type="ECO:0000256" key="1">
    <source>
        <dbReference type="ARBA" id="ARBA00018672"/>
    </source>
</evidence>
<feature type="modified residue" description="4-aspartylphosphate" evidence="7">
    <location>
        <position position="61"/>
    </location>
</feature>
<dbReference type="PROSITE" id="PS50110">
    <property type="entry name" value="RESPONSE_REGULATORY"/>
    <property type="match status" value="1"/>
</dbReference>
<dbReference type="PROSITE" id="PS50043">
    <property type="entry name" value="HTH_LUXR_2"/>
    <property type="match status" value="1"/>
</dbReference>
<keyword evidence="5" id="KW-0804">Transcription</keyword>
<dbReference type="SMART" id="SM00421">
    <property type="entry name" value="HTH_LUXR"/>
    <property type="match status" value="1"/>
</dbReference>
<dbReference type="InterPro" id="IPR001789">
    <property type="entry name" value="Sig_transdc_resp-reg_receiver"/>
</dbReference>
<dbReference type="InterPro" id="IPR058245">
    <property type="entry name" value="NreC/VraR/RcsB-like_REC"/>
</dbReference>
<keyword evidence="3" id="KW-0805">Transcription regulation</keyword>
<evidence type="ECO:0000256" key="4">
    <source>
        <dbReference type="ARBA" id="ARBA00023125"/>
    </source>
</evidence>
<evidence type="ECO:0000256" key="6">
    <source>
        <dbReference type="ARBA" id="ARBA00024867"/>
    </source>
</evidence>